<dbReference type="PANTHER" id="PTHR44207:SF2">
    <property type="entry name" value="REPEAT PROTEIN, PUTATIVE-RELATED"/>
    <property type="match status" value="1"/>
</dbReference>
<dbReference type="SMART" id="SM00248">
    <property type="entry name" value="ANK"/>
    <property type="match status" value="5"/>
</dbReference>
<dbReference type="Gene3D" id="1.25.40.20">
    <property type="entry name" value="Ankyrin repeat-containing domain"/>
    <property type="match status" value="1"/>
</dbReference>
<organism evidence="3 4">
    <name type="scientific">Acanthamoeba polyphaga mimivirus Kroon</name>
    <dbReference type="NCBI Taxonomy" id="3069720"/>
    <lineage>
        <taxon>Viruses</taxon>
        <taxon>Varidnaviria</taxon>
        <taxon>Bamfordvirae</taxon>
        <taxon>Nucleocytoviricota</taxon>
        <taxon>Megaviricetes</taxon>
        <taxon>Imitervirales</taxon>
        <taxon>Mimiviridae</taxon>
        <taxon>Megamimivirinae</taxon>
        <taxon>Mimivirus</taxon>
        <taxon>Mimivirus lagoaense</taxon>
    </lineage>
</organism>
<dbReference type="PANTHER" id="PTHR44207">
    <property type="entry name" value="SURFACE ANTIGEN BSPA-LIKE-RELATED"/>
    <property type="match status" value="1"/>
</dbReference>
<dbReference type="SUPFAM" id="SSF48403">
    <property type="entry name" value="Ankyrin repeat"/>
    <property type="match status" value="1"/>
</dbReference>
<protein>
    <submittedName>
        <fullName evidence="3">Uncharacterized protein</fullName>
    </submittedName>
</protein>
<dbReference type="InterPro" id="IPR036770">
    <property type="entry name" value="Ankyrin_rpt-contain_sf"/>
</dbReference>
<evidence type="ECO:0000256" key="2">
    <source>
        <dbReference type="ARBA" id="ARBA00023043"/>
    </source>
</evidence>
<evidence type="ECO:0000313" key="4">
    <source>
        <dbReference type="Proteomes" id="UP000240461"/>
    </source>
</evidence>
<proteinExistence type="predicted"/>
<dbReference type="Proteomes" id="UP000240461">
    <property type="component" value="Segment"/>
</dbReference>
<dbReference type="EMBL" id="KM982402">
    <property type="protein sequence ID" value="AKI80309.1"/>
    <property type="molecule type" value="Genomic_DNA"/>
</dbReference>
<evidence type="ECO:0000313" key="3">
    <source>
        <dbReference type="EMBL" id="AKI80309.1"/>
    </source>
</evidence>
<reference evidence="3 4" key="1">
    <citation type="submission" date="2014-10" db="EMBL/GenBank/DDBJ databases">
        <title>Pan-genome analysis of Brazilian lineage A amoebal mimiviruses.</title>
        <authorList>
            <person name="Assis F.L."/>
            <person name="Abrahao J.S."/>
            <person name="Kroon E.G."/>
            <person name="Dornas F.P."/>
            <person name="Andrade K.R."/>
            <person name="Borato P.V.M."/>
            <person name="Pilotto M.R."/>
            <person name="Benamar S."/>
            <person name="LaScola B."/>
            <person name="Colson P."/>
        </authorList>
    </citation>
    <scope>NUCLEOTIDE SEQUENCE [LARGE SCALE GENOMIC DNA]</scope>
    <source>
        <strain evidence="3 4">Kroon</strain>
    </source>
</reference>
<dbReference type="KEGG" id="vg:80514107"/>
<evidence type="ECO:0000256" key="1">
    <source>
        <dbReference type="ARBA" id="ARBA00022737"/>
    </source>
</evidence>
<accession>A0A0G2Y6U4</accession>
<sequence length="468" mass="54712">MVVQYFLFSKEKYVDPLHLVFKRGVLLKCSLIDVSNNKDILRKMLIFYEVNKNDFIVEFFCENDVSDINDCLDNCIAKKIHYLNNMDTFDMLLSLDNNYEYLIKWFISVNYLEALQNYQHLIMSVSSKTDLILHAVLKNDTTDIIKFLIDMGCECTIDSIVEAIKIKQLDMAKMIIDHNPSENIIRESLNWLSFEKHKKLFKYVLENYKIDNHYYHKSLIYWMLNKDEEIIYDLLCRIDIKEFLKEKNVYSYVIHSNSLNVVKTFVEHGLQFSPDIYIWVSGNSESENIVRYIIELGIDYRPYINRLLSICITSGTFSQLEYLINLGVSQENINEAFLTAVSEDKLEIIEYLISIGADVNYKNSTAVTYTDNITILKFLIEKGADITTGGNNNVINNAIGSHQSVFCRYLLENGATITLDNRDELMVIYRELTNGCSYEDDDYEDLEYLSNRNLRNLIYKEIMEGPSY</sequence>
<keyword evidence="2" id="KW-0040">ANK repeat</keyword>
<keyword evidence="4" id="KW-1185">Reference proteome</keyword>
<keyword evidence="1" id="KW-0677">Repeat</keyword>
<dbReference type="PROSITE" id="PS50088">
    <property type="entry name" value="ANK_REPEAT"/>
    <property type="match status" value="1"/>
</dbReference>
<dbReference type="InterPro" id="IPR002110">
    <property type="entry name" value="Ankyrin_rpt"/>
</dbReference>
<name>A0A0G2Y6U4_9VIRU</name>